<protein>
    <submittedName>
        <fullName evidence="2">Uncharacterized protein</fullName>
    </submittedName>
</protein>
<dbReference type="EMBL" id="BMZH01000009">
    <property type="protein sequence ID" value="GHA99140.1"/>
    <property type="molecule type" value="Genomic_DNA"/>
</dbReference>
<keyword evidence="3" id="KW-1185">Reference proteome</keyword>
<feature type="compositionally biased region" description="Polar residues" evidence="1">
    <location>
        <begin position="1"/>
        <end position="15"/>
    </location>
</feature>
<comment type="caution">
    <text evidence="2">The sequence shown here is derived from an EMBL/GenBank/DDBJ whole genome shotgun (WGS) entry which is preliminary data.</text>
</comment>
<dbReference type="Proteomes" id="UP000634004">
    <property type="component" value="Unassembled WGS sequence"/>
</dbReference>
<evidence type="ECO:0000313" key="2">
    <source>
        <dbReference type="EMBL" id="GHA99140.1"/>
    </source>
</evidence>
<gene>
    <name evidence="2" type="ORF">GCM10009069_22660</name>
</gene>
<evidence type="ECO:0000313" key="3">
    <source>
        <dbReference type="Proteomes" id="UP000634004"/>
    </source>
</evidence>
<reference evidence="2" key="2">
    <citation type="submission" date="2020-09" db="EMBL/GenBank/DDBJ databases">
        <authorList>
            <person name="Sun Q."/>
            <person name="Kim S."/>
        </authorList>
    </citation>
    <scope>NUCLEOTIDE SEQUENCE</scope>
    <source>
        <strain evidence="2">KCTC 32513</strain>
    </source>
</reference>
<feature type="region of interest" description="Disordered" evidence="1">
    <location>
        <begin position="1"/>
        <end position="20"/>
    </location>
</feature>
<evidence type="ECO:0000256" key="1">
    <source>
        <dbReference type="SAM" id="MobiDB-lite"/>
    </source>
</evidence>
<name>A0A8J3CSH9_9PROT</name>
<dbReference type="RefSeq" id="WP_189498501.1">
    <property type="nucleotide sequence ID" value="NZ_BMZH01000009.1"/>
</dbReference>
<accession>A0A8J3CSH9</accession>
<reference evidence="2" key="1">
    <citation type="journal article" date="2014" name="Int. J. Syst. Evol. Microbiol.">
        <title>Complete genome sequence of Corynebacterium casei LMG S-19264T (=DSM 44701T), isolated from a smear-ripened cheese.</title>
        <authorList>
            <consortium name="US DOE Joint Genome Institute (JGI-PGF)"/>
            <person name="Walter F."/>
            <person name="Albersmeier A."/>
            <person name="Kalinowski J."/>
            <person name="Ruckert C."/>
        </authorList>
    </citation>
    <scope>NUCLEOTIDE SEQUENCE</scope>
    <source>
        <strain evidence="2">KCTC 32513</strain>
    </source>
</reference>
<dbReference type="AlphaFoldDB" id="A0A8J3CSH9"/>
<proteinExistence type="predicted"/>
<organism evidence="2 3">
    <name type="scientific">Algimonas arctica</name>
    <dbReference type="NCBI Taxonomy" id="1479486"/>
    <lineage>
        <taxon>Bacteria</taxon>
        <taxon>Pseudomonadati</taxon>
        <taxon>Pseudomonadota</taxon>
        <taxon>Alphaproteobacteria</taxon>
        <taxon>Maricaulales</taxon>
        <taxon>Robiginitomaculaceae</taxon>
        <taxon>Algimonas</taxon>
    </lineage>
</organism>
<sequence>MTKQISKKPPSQTDVSMADPRDSAALIRQLQDKLLALGEDVDTLAPADIEKTAKAISTLIGSVEKADAYLQASGAVKPSDGLSEPSRLDLLRKIKRMVDNGVLNELADDADV</sequence>